<reference evidence="1 2" key="1">
    <citation type="submission" date="2022-04" db="EMBL/GenBank/DDBJ databases">
        <title>Genome sequence of C. roseum typestrain.</title>
        <authorList>
            <person name="Poehlein A."/>
            <person name="Schoch T."/>
            <person name="Duerre P."/>
            <person name="Daniel R."/>
        </authorList>
    </citation>
    <scope>NUCLEOTIDE SEQUENCE [LARGE SCALE GENOMIC DNA]</scope>
    <source>
        <strain evidence="1 2">DSM 7320</strain>
    </source>
</reference>
<dbReference type="EMBL" id="CP096983">
    <property type="protein sequence ID" value="URZ13568.1"/>
    <property type="molecule type" value="Genomic_DNA"/>
</dbReference>
<dbReference type="PANTHER" id="PTHR43792:SF13">
    <property type="entry name" value="ACETYLTRANSFERASE"/>
    <property type="match status" value="1"/>
</dbReference>
<evidence type="ECO:0000313" key="2">
    <source>
        <dbReference type="Proteomes" id="UP000190951"/>
    </source>
</evidence>
<dbReference type="PROSITE" id="PS51186">
    <property type="entry name" value="GNAT"/>
    <property type="match status" value="1"/>
</dbReference>
<accession>A0A1S8MD08</accession>
<dbReference type="Proteomes" id="UP000190951">
    <property type="component" value="Chromosome"/>
</dbReference>
<dbReference type="InterPro" id="IPR000182">
    <property type="entry name" value="GNAT_dom"/>
</dbReference>
<gene>
    <name evidence="1" type="ORF">CROST_043340</name>
</gene>
<name>A0A1S8MD08_9CLOT</name>
<evidence type="ECO:0000313" key="1">
    <source>
        <dbReference type="EMBL" id="URZ13568.1"/>
    </source>
</evidence>
<dbReference type="RefSeq" id="WP_077832908.1">
    <property type="nucleotide sequence ID" value="NZ_CP096983.1"/>
</dbReference>
<dbReference type="PANTHER" id="PTHR43792">
    <property type="entry name" value="GNAT FAMILY, PUTATIVE (AFU_ORTHOLOGUE AFUA_3G00765)-RELATED-RELATED"/>
    <property type="match status" value="1"/>
</dbReference>
<dbReference type="Gene3D" id="3.40.630.30">
    <property type="match status" value="1"/>
</dbReference>
<dbReference type="InterPro" id="IPR016181">
    <property type="entry name" value="Acyl_CoA_acyltransferase"/>
</dbReference>
<dbReference type="Pfam" id="PF13302">
    <property type="entry name" value="Acetyltransf_3"/>
    <property type="match status" value="1"/>
</dbReference>
<keyword evidence="2" id="KW-1185">Reference proteome</keyword>
<dbReference type="SUPFAM" id="SSF55729">
    <property type="entry name" value="Acyl-CoA N-acyltransferases (Nat)"/>
    <property type="match status" value="1"/>
</dbReference>
<dbReference type="InterPro" id="IPR051531">
    <property type="entry name" value="N-acetyltransferase"/>
</dbReference>
<protein>
    <submittedName>
        <fullName evidence="1">Uncharacterized protein</fullName>
    </submittedName>
</protein>
<dbReference type="AlphaFoldDB" id="A0A1S8MD08"/>
<dbReference type="STRING" id="84029.CROST_08100"/>
<sequence length="172" mass="19504">MSLKNINTDRLILIPITLNLAKDLMAGSNDELKKLGIKPNENWPTSDTKDILPIISKNLEKDKIPSGFETWPIIRKDTMQVIGDIGFHGKPNENGEVEVGYGIVENQRKQGFGFEALSAIIDWANLQKNVSIIKAECLIENKPSLRMLEKVGMKEVDRDNELIYWEFIKPVL</sequence>
<organism evidence="1 2">
    <name type="scientific">Clostridium felsineum</name>
    <dbReference type="NCBI Taxonomy" id="36839"/>
    <lineage>
        <taxon>Bacteria</taxon>
        <taxon>Bacillati</taxon>
        <taxon>Bacillota</taxon>
        <taxon>Clostridia</taxon>
        <taxon>Eubacteriales</taxon>
        <taxon>Clostridiaceae</taxon>
        <taxon>Clostridium</taxon>
    </lineage>
</organism>
<dbReference type="GO" id="GO:0016747">
    <property type="term" value="F:acyltransferase activity, transferring groups other than amino-acyl groups"/>
    <property type="evidence" value="ECO:0007669"/>
    <property type="project" value="InterPro"/>
</dbReference>
<dbReference type="KEGG" id="crw:CROST_043340"/>
<proteinExistence type="predicted"/>